<dbReference type="Gene3D" id="1.10.10.10">
    <property type="entry name" value="Winged helix-like DNA-binding domain superfamily/Winged helix DNA-binding domain"/>
    <property type="match status" value="1"/>
</dbReference>
<keyword evidence="2" id="KW-0805">Transcription regulation</keyword>
<evidence type="ECO:0000256" key="5">
    <source>
        <dbReference type="ARBA" id="ARBA00023163"/>
    </source>
</evidence>
<keyword evidence="4" id="KW-0238">DNA-binding</keyword>
<reference evidence="9 10" key="1">
    <citation type="submission" date="2018-03" db="EMBL/GenBank/DDBJ databases">
        <title>Genomic Encyclopedia of Archaeal and Bacterial Type Strains, Phase II (KMG-II): from individual species to whole genera.</title>
        <authorList>
            <person name="Goeker M."/>
        </authorList>
    </citation>
    <scope>NUCLEOTIDE SEQUENCE [LARGE SCALE GENOMIC DNA]</scope>
    <source>
        <strain evidence="9 10">DSM 44889</strain>
    </source>
</reference>
<evidence type="ECO:0000256" key="4">
    <source>
        <dbReference type="ARBA" id="ARBA00023125"/>
    </source>
</evidence>
<dbReference type="SUPFAM" id="SSF88659">
    <property type="entry name" value="Sigma3 and sigma4 domains of RNA polymerase sigma factors"/>
    <property type="match status" value="1"/>
</dbReference>
<evidence type="ECO:0000256" key="3">
    <source>
        <dbReference type="ARBA" id="ARBA00023082"/>
    </source>
</evidence>
<evidence type="ECO:0000256" key="6">
    <source>
        <dbReference type="SAM" id="MobiDB-lite"/>
    </source>
</evidence>
<dbReference type="SUPFAM" id="SSF88946">
    <property type="entry name" value="Sigma2 domain of RNA polymerase sigma factors"/>
    <property type="match status" value="1"/>
</dbReference>
<dbReference type="Gene3D" id="1.10.1740.10">
    <property type="match status" value="1"/>
</dbReference>
<keyword evidence="3" id="KW-0731">Sigma factor</keyword>
<feature type="compositionally biased region" description="Polar residues" evidence="6">
    <location>
        <begin position="179"/>
        <end position="191"/>
    </location>
</feature>
<evidence type="ECO:0000313" key="10">
    <source>
        <dbReference type="Proteomes" id="UP000245469"/>
    </source>
</evidence>
<keyword evidence="10" id="KW-1185">Reference proteome</keyword>
<dbReference type="PANTHER" id="PTHR43133:SF50">
    <property type="entry name" value="ECF RNA POLYMERASE SIGMA FACTOR SIGM"/>
    <property type="match status" value="1"/>
</dbReference>
<organism evidence="9 10">
    <name type="scientific">Quadrisphaera granulorum</name>
    <dbReference type="NCBI Taxonomy" id="317664"/>
    <lineage>
        <taxon>Bacteria</taxon>
        <taxon>Bacillati</taxon>
        <taxon>Actinomycetota</taxon>
        <taxon>Actinomycetes</taxon>
        <taxon>Kineosporiales</taxon>
        <taxon>Kineosporiaceae</taxon>
        <taxon>Quadrisphaera</taxon>
    </lineage>
</organism>
<dbReference type="InterPro" id="IPR007627">
    <property type="entry name" value="RNA_pol_sigma70_r2"/>
</dbReference>
<dbReference type="AlphaFoldDB" id="A0A316ACF3"/>
<evidence type="ECO:0000259" key="8">
    <source>
        <dbReference type="Pfam" id="PF08281"/>
    </source>
</evidence>
<accession>A0A316ACF3</accession>
<feature type="region of interest" description="Disordered" evidence="6">
    <location>
        <begin position="82"/>
        <end position="101"/>
    </location>
</feature>
<dbReference type="OrthoDB" id="3688906at2"/>
<dbReference type="InterPro" id="IPR039425">
    <property type="entry name" value="RNA_pol_sigma-70-like"/>
</dbReference>
<dbReference type="InterPro" id="IPR014284">
    <property type="entry name" value="RNA_pol_sigma-70_dom"/>
</dbReference>
<evidence type="ECO:0000256" key="2">
    <source>
        <dbReference type="ARBA" id="ARBA00023015"/>
    </source>
</evidence>
<dbReference type="CDD" id="cd06171">
    <property type="entry name" value="Sigma70_r4"/>
    <property type="match status" value="1"/>
</dbReference>
<sequence length="191" mass="20266">MHSGSSPPGSGGAPEGFDAFVTTAYPHLVRLGALLAADAHHGEDLAQTALVQTLRAWSRLHPDGDPAAYTRRVMTHLATKAGRRRWRGEHPTEHSALPDGGVPFTDAVHSAVDAQRLLATLPAHQRAVLVLRFWADLTEGQTAAELGCSVGTVKSRTARALATLRARAPQGQDDDGSRSAPTDLTSWMGTP</sequence>
<dbReference type="NCBIfam" id="TIGR02937">
    <property type="entry name" value="sigma70-ECF"/>
    <property type="match status" value="1"/>
</dbReference>
<dbReference type="Pfam" id="PF08281">
    <property type="entry name" value="Sigma70_r4_2"/>
    <property type="match status" value="1"/>
</dbReference>
<dbReference type="InterPro" id="IPR013325">
    <property type="entry name" value="RNA_pol_sigma_r2"/>
</dbReference>
<protein>
    <submittedName>
        <fullName evidence="9">RNA polymerase sigma-70 factor (Sigma-E family)</fullName>
    </submittedName>
</protein>
<comment type="caution">
    <text evidence="9">The sequence shown here is derived from an EMBL/GenBank/DDBJ whole genome shotgun (WGS) entry which is preliminary data.</text>
</comment>
<dbReference type="NCBIfam" id="TIGR02983">
    <property type="entry name" value="SigE-fam_strep"/>
    <property type="match status" value="1"/>
</dbReference>
<feature type="domain" description="RNA polymerase sigma factor 70 region 4 type 2" evidence="8">
    <location>
        <begin position="114"/>
        <end position="164"/>
    </location>
</feature>
<name>A0A316ACF3_9ACTN</name>
<dbReference type="GO" id="GO:0003677">
    <property type="term" value="F:DNA binding"/>
    <property type="evidence" value="ECO:0007669"/>
    <property type="project" value="UniProtKB-KW"/>
</dbReference>
<evidence type="ECO:0000256" key="1">
    <source>
        <dbReference type="ARBA" id="ARBA00010641"/>
    </source>
</evidence>
<comment type="similarity">
    <text evidence="1">Belongs to the sigma-70 factor family. ECF subfamily.</text>
</comment>
<dbReference type="Pfam" id="PF04542">
    <property type="entry name" value="Sigma70_r2"/>
    <property type="match status" value="1"/>
</dbReference>
<dbReference type="GO" id="GO:0016987">
    <property type="term" value="F:sigma factor activity"/>
    <property type="evidence" value="ECO:0007669"/>
    <property type="project" value="UniProtKB-KW"/>
</dbReference>
<feature type="domain" description="RNA polymerase sigma-70 region 2" evidence="7">
    <location>
        <begin position="21"/>
        <end position="87"/>
    </location>
</feature>
<dbReference type="InterPro" id="IPR036388">
    <property type="entry name" value="WH-like_DNA-bd_sf"/>
</dbReference>
<proteinExistence type="inferred from homology"/>
<evidence type="ECO:0000259" key="7">
    <source>
        <dbReference type="Pfam" id="PF04542"/>
    </source>
</evidence>
<dbReference type="InterPro" id="IPR013249">
    <property type="entry name" value="RNA_pol_sigma70_r4_t2"/>
</dbReference>
<dbReference type="InterPro" id="IPR014325">
    <property type="entry name" value="RNA_pol_sigma-E_actinobac"/>
</dbReference>
<dbReference type="RefSeq" id="WP_109773497.1">
    <property type="nucleotide sequence ID" value="NZ_QGDQ01000005.1"/>
</dbReference>
<feature type="region of interest" description="Disordered" evidence="6">
    <location>
        <begin position="166"/>
        <end position="191"/>
    </location>
</feature>
<gene>
    <name evidence="9" type="ORF">BXY45_105157</name>
</gene>
<dbReference type="InterPro" id="IPR013324">
    <property type="entry name" value="RNA_pol_sigma_r3/r4-like"/>
</dbReference>
<keyword evidence="5" id="KW-0804">Transcription</keyword>
<dbReference type="EMBL" id="QGDQ01000005">
    <property type="protein sequence ID" value="PWJ54948.1"/>
    <property type="molecule type" value="Genomic_DNA"/>
</dbReference>
<dbReference type="GO" id="GO:0006352">
    <property type="term" value="P:DNA-templated transcription initiation"/>
    <property type="evidence" value="ECO:0007669"/>
    <property type="project" value="InterPro"/>
</dbReference>
<evidence type="ECO:0000313" key="9">
    <source>
        <dbReference type="EMBL" id="PWJ54948.1"/>
    </source>
</evidence>
<dbReference type="PANTHER" id="PTHR43133">
    <property type="entry name" value="RNA POLYMERASE ECF-TYPE SIGMA FACTO"/>
    <property type="match status" value="1"/>
</dbReference>
<dbReference type="Proteomes" id="UP000245469">
    <property type="component" value="Unassembled WGS sequence"/>
</dbReference>